<dbReference type="InterPro" id="IPR003593">
    <property type="entry name" value="AAA+_ATPase"/>
</dbReference>
<sequence length="877" mass="96805">MSAFDAKKAADEKKKRLQAEAKARAKAEKDRGKAERQKKRLEDIRLKSEQGKAAAAKKEMDRINAMTPEQLEKERLALEYEEKLRIQKEEEGLRKKMIQQTLASSQGEEALFKTKLTKEERKAQQAAKRAAKKNKEAAAESADPEKNGAQNETETTSKPKPAKKDKVDKVAASQKELESDLSSARTSSIKARRSLGAFKGQIEAKSFTLPNPGGGANLLEDASCILVRGHCYGLIGRNGKGKSTLLKAIASRRVGDVPSNVTVNYVNQDVQLTSVTENLTPVECVVNADLERTLLLEECKEFERKVDSGEYTAEDQKKHSECMEILEVIEADTAHRRAEDLITNLGFSPELQSRKLKDLSGGWRVRTMLAAAIFSRPDMLLLDEPTNHLSISAVLWLSREIANNPVWKERIVVIVSHDRSFLDEVCTDCLHISGVARRLSSWKGNYTLWSERRKEMKKLHDKQSALRNQKMGKLNDMADCGFRYGGSSSAIGKKKQAEKQSEKLLEEEEEAKEEAASLQEDIELPLELKSGGNISGFVINLKDLSFNYPDCAPLFTNVEYGITSTSRIVLLGENGNGKTTLVKLIVGELTPTAGEVIVNGNARVALVNQHHADQIDMNLTPLQYMQSLYSAKPGVTGYDHLQSLRSHLAKCGVTSASDAKDGGEVVLEMQNTPCKALSGGQRSRVAFAGVSYKEPHVIVLDEPTNNLDLESVEALALAVKNFQGAIICVSHDQHFVETISNEAWVVGDGKVEKIESFRWYKDKCMRKLKKTDYEMVEKPSSDSSSKKQTSTAVNPNKSQAKPTAAKPVTKRYVAPKASGGLSLKSLAGKKGVPKKKSMGLFNVSAAKKKDEVVLKRGRFDNLDGGGGFEWSYSDSKK</sequence>
<evidence type="ECO:0000259" key="5">
    <source>
        <dbReference type="PROSITE" id="PS50893"/>
    </source>
</evidence>
<feature type="region of interest" description="Disordered" evidence="4">
    <location>
        <begin position="493"/>
        <end position="512"/>
    </location>
</feature>
<dbReference type="PROSITE" id="PS50893">
    <property type="entry name" value="ABC_TRANSPORTER_2"/>
    <property type="match status" value="2"/>
</dbReference>
<feature type="compositionally biased region" description="Basic and acidic residues" evidence="4">
    <location>
        <begin position="495"/>
        <end position="504"/>
    </location>
</feature>
<evidence type="ECO:0000313" key="6">
    <source>
        <dbReference type="EMBL" id="GMH83545.1"/>
    </source>
</evidence>
<feature type="region of interest" description="Disordered" evidence="4">
    <location>
        <begin position="1"/>
        <end position="68"/>
    </location>
</feature>
<feature type="region of interest" description="Disordered" evidence="4">
    <location>
        <begin position="775"/>
        <end position="811"/>
    </location>
</feature>
<dbReference type="GO" id="GO:0016887">
    <property type="term" value="F:ATP hydrolysis activity"/>
    <property type="evidence" value="ECO:0007669"/>
    <property type="project" value="InterPro"/>
</dbReference>
<dbReference type="InterPro" id="IPR017871">
    <property type="entry name" value="ABC_transporter-like_CS"/>
</dbReference>
<dbReference type="GO" id="GO:0005524">
    <property type="term" value="F:ATP binding"/>
    <property type="evidence" value="ECO:0007669"/>
    <property type="project" value="UniProtKB-KW"/>
</dbReference>
<name>A0A9W7BCB3_9STRA</name>
<keyword evidence="2" id="KW-0547">Nucleotide-binding</keyword>
<feature type="compositionally biased region" description="Basic and acidic residues" evidence="4">
    <location>
        <begin position="133"/>
        <end position="146"/>
    </location>
</feature>
<dbReference type="PANTHER" id="PTHR19211:SF14">
    <property type="entry name" value="ATP-BINDING CASSETTE SUB-FAMILY F MEMBER 1"/>
    <property type="match status" value="1"/>
</dbReference>
<feature type="compositionally biased region" description="Basic and acidic residues" evidence="4">
    <location>
        <begin position="110"/>
        <end position="123"/>
    </location>
</feature>
<protein>
    <recommendedName>
        <fullName evidence="5">ABC transporter domain-containing protein</fullName>
    </recommendedName>
</protein>
<dbReference type="FunFam" id="3.40.50.300:FF:001092">
    <property type="entry name" value="ATP-binding cassette sub-family F member 2"/>
    <property type="match status" value="1"/>
</dbReference>
<gene>
    <name evidence="6" type="ORF">TrVE_jg5574</name>
</gene>
<dbReference type="AlphaFoldDB" id="A0A9W7BCB3"/>
<dbReference type="SUPFAM" id="SSF52540">
    <property type="entry name" value="P-loop containing nucleoside triphosphate hydrolases"/>
    <property type="match status" value="2"/>
</dbReference>
<feature type="compositionally biased region" description="Basic and acidic residues" evidence="4">
    <location>
        <begin position="1"/>
        <end position="62"/>
    </location>
</feature>
<reference evidence="7" key="1">
    <citation type="journal article" date="2023" name="Commun. Biol.">
        <title>Genome analysis of Parmales, the sister group of diatoms, reveals the evolutionary specialization of diatoms from phago-mixotrophs to photoautotrophs.</title>
        <authorList>
            <person name="Ban H."/>
            <person name="Sato S."/>
            <person name="Yoshikawa S."/>
            <person name="Yamada K."/>
            <person name="Nakamura Y."/>
            <person name="Ichinomiya M."/>
            <person name="Sato N."/>
            <person name="Blanc-Mathieu R."/>
            <person name="Endo H."/>
            <person name="Kuwata A."/>
            <person name="Ogata H."/>
        </authorList>
    </citation>
    <scope>NUCLEOTIDE SEQUENCE [LARGE SCALE GENOMIC DNA]</scope>
    <source>
        <strain evidence="7">NIES 3699</strain>
    </source>
</reference>
<feature type="compositionally biased region" description="Low complexity" evidence="4">
    <location>
        <begin position="781"/>
        <end position="791"/>
    </location>
</feature>
<feature type="domain" description="ABC transporter" evidence="5">
    <location>
        <begin position="539"/>
        <end position="773"/>
    </location>
</feature>
<dbReference type="Pfam" id="PF00005">
    <property type="entry name" value="ABC_tran"/>
    <property type="match status" value="2"/>
</dbReference>
<comment type="caution">
    <text evidence="6">The sequence shown here is derived from an EMBL/GenBank/DDBJ whole genome shotgun (WGS) entry which is preliminary data.</text>
</comment>
<dbReference type="InterPro" id="IPR027417">
    <property type="entry name" value="P-loop_NTPase"/>
</dbReference>
<dbReference type="CDD" id="cd03221">
    <property type="entry name" value="ABCF_EF-3"/>
    <property type="match status" value="2"/>
</dbReference>
<keyword evidence="7" id="KW-1185">Reference proteome</keyword>
<accession>A0A9W7BCB3</accession>
<feature type="domain" description="ABC transporter" evidence="5">
    <location>
        <begin position="202"/>
        <end position="468"/>
    </location>
</feature>
<dbReference type="Gene3D" id="3.40.50.300">
    <property type="entry name" value="P-loop containing nucleotide triphosphate hydrolases"/>
    <property type="match status" value="3"/>
</dbReference>
<evidence type="ECO:0000256" key="3">
    <source>
        <dbReference type="ARBA" id="ARBA00022840"/>
    </source>
</evidence>
<dbReference type="PROSITE" id="PS00211">
    <property type="entry name" value="ABC_TRANSPORTER_1"/>
    <property type="match status" value="1"/>
</dbReference>
<keyword evidence="3" id="KW-0067">ATP-binding</keyword>
<feature type="compositionally biased region" description="Polar residues" evidence="4">
    <location>
        <begin position="792"/>
        <end position="801"/>
    </location>
</feature>
<dbReference type="FunFam" id="3.40.50.300:FF:000011">
    <property type="entry name" value="Putative ABC transporter ATP-binding component"/>
    <property type="match status" value="1"/>
</dbReference>
<feature type="region of interest" description="Disordered" evidence="4">
    <location>
        <begin position="104"/>
        <end position="186"/>
    </location>
</feature>
<keyword evidence="1" id="KW-0677">Repeat</keyword>
<proteinExistence type="predicted"/>
<organism evidence="6 7">
    <name type="scientific">Triparma verrucosa</name>
    <dbReference type="NCBI Taxonomy" id="1606542"/>
    <lineage>
        <taxon>Eukaryota</taxon>
        <taxon>Sar</taxon>
        <taxon>Stramenopiles</taxon>
        <taxon>Ochrophyta</taxon>
        <taxon>Bolidophyceae</taxon>
        <taxon>Parmales</taxon>
        <taxon>Triparmaceae</taxon>
        <taxon>Triparma</taxon>
    </lineage>
</organism>
<evidence type="ECO:0000256" key="2">
    <source>
        <dbReference type="ARBA" id="ARBA00022741"/>
    </source>
</evidence>
<dbReference type="PANTHER" id="PTHR19211">
    <property type="entry name" value="ATP-BINDING TRANSPORT PROTEIN-RELATED"/>
    <property type="match status" value="1"/>
</dbReference>
<dbReference type="Proteomes" id="UP001165160">
    <property type="component" value="Unassembled WGS sequence"/>
</dbReference>
<dbReference type="SMART" id="SM00382">
    <property type="entry name" value="AAA"/>
    <property type="match status" value="2"/>
</dbReference>
<dbReference type="EMBL" id="BRXX01000027">
    <property type="protein sequence ID" value="GMH83545.1"/>
    <property type="molecule type" value="Genomic_DNA"/>
</dbReference>
<evidence type="ECO:0000256" key="4">
    <source>
        <dbReference type="SAM" id="MobiDB-lite"/>
    </source>
</evidence>
<evidence type="ECO:0000313" key="7">
    <source>
        <dbReference type="Proteomes" id="UP001165160"/>
    </source>
</evidence>
<dbReference type="InterPro" id="IPR003439">
    <property type="entry name" value="ABC_transporter-like_ATP-bd"/>
</dbReference>
<dbReference type="InterPro" id="IPR050611">
    <property type="entry name" value="ABCF"/>
</dbReference>
<evidence type="ECO:0000256" key="1">
    <source>
        <dbReference type="ARBA" id="ARBA00022737"/>
    </source>
</evidence>